<comment type="similarity">
    <text evidence="7 8">Belongs to the drug/metabolite transporter (DMT) superfamily. Small multidrug resistance (SMR) (TC 2.A.7.1) family.</text>
</comment>
<dbReference type="STRING" id="391936.S7S_07355"/>
<dbReference type="GO" id="GO:0031460">
    <property type="term" value="P:glycine betaine transport"/>
    <property type="evidence" value="ECO:0007669"/>
    <property type="project" value="TreeGrafter"/>
</dbReference>
<keyword evidence="5 9" id="KW-1133">Transmembrane helix</keyword>
<dbReference type="Proteomes" id="UP000006764">
    <property type="component" value="Chromosome"/>
</dbReference>
<dbReference type="InterPro" id="IPR000390">
    <property type="entry name" value="Small_drug/metabolite_transptr"/>
</dbReference>
<dbReference type="HOGENOM" id="CLU_133067_0_2_6"/>
<sequence>MTAYALLGLAIVAEVIGTSALKASAGFSRLGPSLLVVCGYGVAFYCLSLVMRSIPVGIAYAIWSGVGIVLIVAVSAVMFRQIPDWPALLGIGLIMAGVLVINLYSNMAAH</sequence>
<name>A0A0B4XNL5_9GAMM</name>
<dbReference type="PANTHER" id="PTHR30561">
    <property type="entry name" value="SMR FAMILY PROTON-DEPENDENT DRUG EFFLUX TRANSPORTER SUGE"/>
    <property type="match status" value="1"/>
</dbReference>
<evidence type="ECO:0000256" key="4">
    <source>
        <dbReference type="ARBA" id="ARBA00022692"/>
    </source>
</evidence>
<reference evidence="10 11" key="1">
    <citation type="journal article" date="2012" name="J. Bacteriol.">
        <title>Genome sequence of an alkane-degrading bacterium, Alcanivorax pacificus type strain W11-5, isolated from deep sea sediment.</title>
        <authorList>
            <person name="Lai Q."/>
            <person name="Shao Z."/>
        </authorList>
    </citation>
    <scope>NUCLEOTIDE SEQUENCE [LARGE SCALE GENOMIC DNA]</scope>
    <source>
        <strain evidence="10 11">W11-5</strain>
    </source>
</reference>
<proteinExistence type="inferred from homology"/>
<gene>
    <name evidence="10" type="ORF">S7S_07355</name>
</gene>
<keyword evidence="4 8" id="KW-0812">Transmembrane</keyword>
<dbReference type="GO" id="GO:0015220">
    <property type="term" value="F:choline transmembrane transporter activity"/>
    <property type="evidence" value="ECO:0007669"/>
    <property type="project" value="TreeGrafter"/>
</dbReference>
<evidence type="ECO:0000256" key="8">
    <source>
        <dbReference type="RuleBase" id="RU003942"/>
    </source>
</evidence>
<dbReference type="RefSeq" id="WP_008739222.1">
    <property type="nucleotide sequence ID" value="NZ_CP004387.1"/>
</dbReference>
<dbReference type="GO" id="GO:1990961">
    <property type="term" value="P:xenobiotic detoxification by transmembrane export across the plasma membrane"/>
    <property type="evidence" value="ECO:0007669"/>
    <property type="project" value="UniProtKB-ARBA"/>
</dbReference>
<dbReference type="InterPro" id="IPR045324">
    <property type="entry name" value="Small_multidrug_res"/>
</dbReference>
<evidence type="ECO:0000313" key="11">
    <source>
        <dbReference type="Proteomes" id="UP000006764"/>
    </source>
</evidence>
<keyword evidence="6 9" id="KW-0472">Membrane</keyword>
<evidence type="ECO:0000256" key="3">
    <source>
        <dbReference type="ARBA" id="ARBA00022475"/>
    </source>
</evidence>
<dbReference type="EMBL" id="CP004387">
    <property type="protein sequence ID" value="AJD47887.1"/>
    <property type="molecule type" value="Genomic_DNA"/>
</dbReference>
<evidence type="ECO:0000313" key="10">
    <source>
        <dbReference type="EMBL" id="AJD47887.1"/>
    </source>
</evidence>
<keyword evidence="2" id="KW-0813">Transport</keyword>
<evidence type="ECO:0000256" key="1">
    <source>
        <dbReference type="ARBA" id="ARBA00004651"/>
    </source>
</evidence>
<dbReference type="PANTHER" id="PTHR30561:SF1">
    <property type="entry name" value="MULTIDRUG TRANSPORTER EMRE"/>
    <property type="match status" value="1"/>
</dbReference>
<dbReference type="InterPro" id="IPR037185">
    <property type="entry name" value="EmrE-like"/>
</dbReference>
<dbReference type="Pfam" id="PF00893">
    <property type="entry name" value="Multi_Drug_Res"/>
    <property type="match status" value="1"/>
</dbReference>
<evidence type="ECO:0000256" key="5">
    <source>
        <dbReference type="ARBA" id="ARBA00022989"/>
    </source>
</evidence>
<dbReference type="FunFam" id="1.10.3730.20:FF:000001">
    <property type="entry name" value="Quaternary ammonium compound resistance transporter SugE"/>
    <property type="match status" value="1"/>
</dbReference>
<dbReference type="Gene3D" id="1.10.3730.20">
    <property type="match status" value="1"/>
</dbReference>
<feature type="transmembrane region" description="Helical" evidence="9">
    <location>
        <begin position="33"/>
        <end position="51"/>
    </location>
</feature>
<dbReference type="GO" id="GO:0005886">
    <property type="term" value="C:plasma membrane"/>
    <property type="evidence" value="ECO:0007669"/>
    <property type="project" value="UniProtKB-SubCell"/>
</dbReference>
<dbReference type="AlphaFoldDB" id="A0A0B4XNL5"/>
<dbReference type="KEGG" id="apac:S7S_07355"/>
<protein>
    <submittedName>
        <fullName evidence="10">Quaternary ammonium efflux pump, 4 TMS small multidrug resistance (SMR) family, GacE</fullName>
    </submittedName>
</protein>
<feature type="transmembrane region" description="Helical" evidence="9">
    <location>
        <begin position="85"/>
        <end position="104"/>
    </location>
</feature>
<evidence type="ECO:0000256" key="6">
    <source>
        <dbReference type="ARBA" id="ARBA00023136"/>
    </source>
</evidence>
<keyword evidence="11" id="KW-1185">Reference proteome</keyword>
<evidence type="ECO:0000256" key="2">
    <source>
        <dbReference type="ARBA" id="ARBA00022448"/>
    </source>
</evidence>
<dbReference type="GO" id="GO:0015199">
    <property type="term" value="F:amino-acid betaine transmembrane transporter activity"/>
    <property type="evidence" value="ECO:0007669"/>
    <property type="project" value="TreeGrafter"/>
</dbReference>
<evidence type="ECO:0000256" key="9">
    <source>
        <dbReference type="SAM" id="Phobius"/>
    </source>
</evidence>
<comment type="subcellular location">
    <subcellularLocation>
        <location evidence="1 8">Cell membrane</location>
        <topology evidence="1 8">Multi-pass membrane protein</topology>
    </subcellularLocation>
</comment>
<dbReference type="OrthoDB" id="9808638at2"/>
<accession>A0A0B4XNL5</accession>
<keyword evidence="3" id="KW-1003">Cell membrane</keyword>
<organism evidence="10 11">
    <name type="scientific">Isoalcanivorax pacificus W11-5</name>
    <dbReference type="NCBI Taxonomy" id="391936"/>
    <lineage>
        <taxon>Bacteria</taxon>
        <taxon>Pseudomonadati</taxon>
        <taxon>Pseudomonadota</taxon>
        <taxon>Gammaproteobacteria</taxon>
        <taxon>Oceanospirillales</taxon>
        <taxon>Alcanivoracaceae</taxon>
        <taxon>Isoalcanivorax</taxon>
    </lineage>
</organism>
<feature type="transmembrane region" description="Helical" evidence="9">
    <location>
        <begin position="58"/>
        <end position="79"/>
    </location>
</feature>
<evidence type="ECO:0000256" key="7">
    <source>
        <dbReference type="ARBA" id="ARBA00038032"/>
    </source>
</evidence>
<dbReference type="SUPFAM" id="SSF103481">
    <property type="entry name" value="Multidrug resistance efflux transporter EmrE"/>
    <property type="match status" value="1"/>
</dbReference>
<dbReference type="GO" id="GO:0015297">
    <property type="term" value="F:antiporter activity"/>
    <property type="evidence" value="ECO:0007669"/>
    <property type="project" value="TreeGrafter"/>
</dbReference>